<protein>
    <submittedName>
        <fullName evidence="1">Uncharacterized protein</fullName>
    </submittedName>
</protein>
<comment type="caution">
    <text evidence="1">The sequence shown here is derived from an EMBL/GenBank/DDBJ whole genome shotgun (WGS) entry which is preliminary data.</text>
</comment>
<dbReference type="PANTHER" id="PTHR37228">
    <property type="entry name" value="RIBOSOMAL PROTEIN S21 FAMILY PROTEIN"/>
    <property type="match status" value="1"/>
</dbReference>
<evidence type="ECO:0000313" key="2">
    <source>
        <dbReference type="Proteomes" id="UP000327157"/>
    </source>
</evidence>
<organism evidence="1 2">
    <name type="scientific">Pyrus ussuriensis x Pyrus communis</name>
    <dbReference type="NCBI Taxonomy" id="2448454"/>
    <lineage>
        <taxon>Eukaryota</taxon>
        <taxon>Viridiplantae</taxon>
        <taxon>Streptophyta</taxon>
        <taxon>Embryophyta</taxon>
        <taxon>Tracheophyta</taxon>
        <taxon>Spermatophyta</taxon>
        <taxon>Magnoliopsida</taxon>
        <taxon>eudicotyledons</taxon>
        <taxon>Gunneridae</taxon>
        <taxon>Pentapetalae</taxon>
        <taxon>rosids</taxon>
        <taxon>fabids</taxon>
        <taxon>Rosales</taxon>
        <taxon>Rosaceae</taxon>
        <taxon>Amygdaloideae</taxon>
        <taxon>Maleae</taxon>
        <taxon>Pyrus</taxon>
    </lineage>
</organism>
<sequence>MNSVTARSTWNVLKWASEGVDLMALTVMNGNLEWVLAVIQRKMTSSGIEWMIKREKTHHLKNSEKRILAHLACKLKVVLLKKISWIRDLGFRGFRVYTSMR</sequence>
<dbReference type="OrthoDB" id="1713251at2759"/>
<dbReference type="EMBL" id="SMOL01000577">
    <property type="protein sequence ID" value="KAB2604858.1"/>
    <property type="molecule type" value="Genomic_DNA"/>
</dbReference>
<reference evidence="1 2" key="1">
    <citation type="submission" date="2019-09" db="EMBL/GenBank/DDBJ databases">
        <authorList>
            <person name="Ou C."/>
        </authorList>
    </citation>
    <scope>NUCLEOTIDE SEQUENCE [LARGE SCALE GENOMIC DNA]</scope>
    <source>
        <strain evidence="1">S2</strain>
        <tissue evidence="1">Leaf</tissue>
    </source>
</reference>
<evidence type="ECO:0000313" key="1">
    <source>
        <dbReference type="EMBL" id="KAB2604858.1"/>
    </source>
</evidence>
<reference evidence="1 2" key="2">
    <citation type="submission" date="2019-11" db="EMBL/GenBank/DDBJ databases">
        <title>A de novo genome assembly of a pear dwarfing rootstock.</title>
        <authorList>
            <person name="Wang F."/>
            <person name="Wang J."/>
            <person name="Li S."/>
            <person name="Zhang Y."/>
            <person name="Fang M."/>
            <person name="Ma L."/>
            <person name="Zhao Y."/>
            <person name="Jiang S."/>
        </authorList>
    </citation>
    <scope>NUCLEOTIDE SEQUENCE [LARGE SCALE GENOMIC DNA]</scope>
    <source>
        <strain evidence="1">S2</strain>
        <tissue evidence="1">Leaf</tissue>
    </source>
</reference>
<dbReference type="AlphaFoldDB" id="A0A5N5FNX5"/>
<keyword evidence="2" id="KW-1185">Reference proteome</keyword>
<dbReference type="PANTHER" id="PTHR37228:SF1">
    <property type="entry name" value="RIBOSOMAL PROTEIN S21 FAMILY PROTEIN"/>
    <property type="match status" value="1"/>
</dbReference>
<proteinExistence type="predicted"/>
<gene>
    <name evidence="1" type="ORF">D8674_037145</name>
</gene>
<name>A0A5N5FNX5_9ROSA</name>
<accession>A0A5N5FNX5</accession>
<dbReference type="Proteomes" id="UP000327157">
    <property type="component" value="Unassembled WGS sequence"/>
</dbReference>